<dbReference type="OrthoDB" id="422870at2759"/>
<dbReference type="InterPro" id="IPR006070">
    <property type="entry name" value="Sua5-like_dom"/>
</dbReference>
<proteinExistence type="predicted"/>
<dbReference type="GO" id="GO:0003725">
    <property type="term" value="F:double-stranded RNA binding"/>
    <property type="evidence" value="ECO:0007669"/>
    <property type="project" value="InterPro"/>
</dbReference>
<dbReference type="InterPro" id="IPR052532">
    <property type="entry name" value="SUA5_domain"/>
</dbReference>
<keyword evidence="4" id="KW-1185">Reference proteome</keyword>
<organism evidence="3 4">
    <name type="scientific">Polarella glacialis</name>
    <name type="common">Dinoflagellate</name>
    <dbReference type="NCBI Taxonomy" id="89957"/>
    <lineage>
        <taxon>Eukaryota</taxon>
        <taxon>Sar</taxon>
        <taxon>Alveolata</taxon>
        <taxon>Dinophyceae</taxon>
        <taxon>Suessiales</taxon>
        <taxon>Suessiaceae</taxon>
        <taxon>Polarella</taxon>
    </lineage>
</organism>
<reference evidence="3" key="1">
    <citation type="submission" date="2021-02" db="EMBL/GenBank/DDBJ databases">
        <authorList>
            <person name="Dougan E. K."/>
            <person name="Rhodes N."/>
            <person name="Thang M."/>
            <person name="Chan C."/>
        </authorList>
    </citation>
    <scope>NUCLEOTIDE SEQUENCE</scope>
</reference>
<dbReference type="Pfam" id="PF01300">
    <property type="entry name" value="Sua5_yciO_yrdC"/>
    <property type="match status" value="1"/>
</dbReference>
<feature type="non-terminal residue" evidence="3">
    <location>
        <position position="172"/>
    </location>
</feature>
<dbReference type="AlphaFoldDB" id="A0A813F252"/>
<dbReference type="InterPro" id="IPR017945">
    <property type="entry name" value="DHBP_synth_RibB-like_a/b_dom"/>
</dbReference>
<feature type="non-terminal residue" evidence="3">
    <location>
        <position position="1"/>
    </location>
</feature>
<dbReference type="SUPFAM" id="SSF55821">
    <property type="entry name" value="YrdC/RibB"/>
    <property type="match status" value="1"/>
</dbReference>
<evidence type="ECO:0000259" key="2">
    <source>
        <dbReference type="Pfam" id="PF01300"/>
    </source>
</evidence>
<evidence type="ECO:0000313" key="4">
    <source>
        <dbReference type="Proteomes" id="UP000654075"/>
    </source>
</evidence>
<dbReference type="Proteomes" id="UP000654075">
    <property type="component" value="Unassembled WGS sequence"/>
</dbReference>
<dbReference type="Gene3D" id="3.90.870.10">
    <property type="entry name" value="DHBP synthase"/>
    <property type="match status" value="1"/>
</dbReference>
<dbReference type="PANTHER" id="PTHR42828">
    <property type="entry name" value="DHBP SYNTHASE RIBB-LIKE ALPHA/BETA DOMAIN-CONTAINING PROTEIN"/>
    <property type="match status" value="1"/>
</dbReference>
<gene>
    <name evidence="3" type="ORF">PGLA1383_LOCUS22364</name>
</gene>
<accession>A0A813F252</accession>
<sequence length="172" mass="18470">QVLVPSSPASAVSFRGSSNQSLLSITARPQSHVNWTRRLSAAAVGAALKCGRRRAVLRRSNRNSGGSSEAEYIDLEDLLMDQPLGPAHIQQLGPVVDSLATGGMGVIPTDTHQAYVTGVSSKEGTRRIYKIKGVAEDERKPLSLLCSGLSMASEYCDLNSVPRSWFKVLKTC</sequence>
<comment type="caution">
    <text evidence="3">The sequence shown here is derived from an EMBL/GenBank/DDBJ whole genome shotgun (WGS) entry which is preliminary data.</text>
</comment>
<dbReference type="PANTHER" id="PTHR42828:SF3">
    <property type="entry name" value="THREONYLCARBAMOYL-AMP SYNTHASE"/>
    <property type="match status" value="1"/>
</dbReference>
<evidence type="ECO:0000313" key="3">
    <source>
        <dbReference type="EMBL" id="CAE8604182.1"/>
    </source>
</evidence>
<feature type="domain" description="YrdC-like" evidence="2">
    <location>
        <begin position="99"/>
        <end position="171"/>
    </location>
</feature>
<protein>
    <recommendedName>
        <fullName evidence="1">Threonylcarbamoyl-AMP synthase</fullName>
    </recommendedName>
</protein>
<name>A0A813F252_POLGL</name>
<evidence type="ECO:0000256" key="1">
    <source>
        <dbReference type="ARBA" id="ARBA00015492"/>
    </source>
</evidence>
<dbReference type="EMBL" id="CAJNNV010016109">
    <property type="protein sequence ID" value="CAE8604182.1"/>
    <property type="molecule type" value="Genomic_DNA"/>
</dbReference>